<dbReference type="PANTHER" id="PTHR43240:SF10">
    <property type="entry name" value="BLL4964 PROTEIN"/>
    <property type="match status" value="1"/>
</dbReference>
<organism evidence="4 5">
    <name type="scientific">Pseudomonas abyssi</name>
    <dbReference type="NCBI Taxonomy" id="170540"/>
    <lineage>
        <taxon>Bacteria</taxon>
        <taxon>Pseudomonadati</taxon>
        <taxon>Pseudomonadota</taxon>
        <taxon>Gammaproteobacteria</taxon>
        <taxon>Pseudomonadales</taxon>
        <taxon>Pseudomonadaceae</taxon>
        <taxon>Pseudomonas</taxon>
    </lineage>
</organism>
<keyword evidence="1" id="KW-0378">Hydrolase</keyword>
<dbReference type="AlphaFoldDB" id="A0A2A3MF66"/>
<keyword evidence="2" id="KW-0812">Transmembrane</keyword>
<dbReference type="RefSeq" id="WP_096005496.1">
    <property type="nucleotide sequence ID" value="NZ_NTMR01000019.1"/>
</dbReference>
<keyword evidence="2" id="KW-1133">Transmembrane helix</keyword>
<comment type="caution">
    <text evidence="4">The sequence shown here is derived from an EMBL/GenBank/DDBJ whole genome shotgun (WGS) entry which is preliminary data.</text>
</comment>
<evidence type="ECO:0000259" key="3">
    <source>
        <dbReference type="Pfam" id="PF03061"/>
    </source>
</evidence>
<dbReference type="InterPro" id="IPR029069">
    <property type="entry name" value="HotDog_dom_sf"/>
</dbReference>
<keyword evidence="2" id="KW-0472">Membrane</keyword>
<feature type="domain" description="Thioesterase" evidence="3">
    <location>
        <begin position="44"/>
        <end position="119"/>
    </location>
</feature>
<feature type="transmembrane region" description="Helical" evidence="2">
    <location>
        <begin position="58"/>
        <end position="81"/>
    </location>
</feature>
<dbReference type="Proteomes" id="UP000242313">
    <property type="component" value="Unassembled WGS sequence"/>
</dbReference>
<dbReference type="Pfam" id="PF03061">
    <property type="entry name" value="4HBT"/>
    <property type="match status" value="1"/>
</dbReference>
<dbReference type="InterPro" id="IPR003736">
    <property type="entry name" value="PAAI_dom"/>
</dbReference>
<evidence type="ECO:0000313" key="5">
    <source>
        <dbReference type="Proteomes" id="UP000242313"/>
    </source>
</evidence>
<gene>
    <name evidence="4" type="ORF">CNQ84_14175</name>
</gene>
<protein>
    <submittedName>
        <fullName evidence="4">Thioesterase</fullName>
    </submittedName>
</protein>
<keyword evidence="5" id="KW-1185">Reference proteome</keyword>
<dbReference type="CDD" id="cd03443">
    <property type="entry name" value="PaaI_thioesterase"/>
    <property type="match status" value="1"/>
</dbReference>
<evidence type="ECO:0000256" key="2">
    <source>
        <dbReference type="SAM" id="Phobius"/>
    </source>
</evidence>
<reference evidence="4 5" key="1">
    <citation type="submission" date="2017-09" db="EMBL/GenBank/DDBJ databases">
        <title>Pseudomonas abyssi sp. nov. isolated from Abyssopelagic Water.</title>
        <authorList>
            <person name="Wei Y."/>
        </authorList>
    </citation>
    <scope>NUCLEOTIDE SEQUENCE [LARGE SCALE GENOMIC DNA]</scope>
    <source>
        <strain evidence="4 5">MT5</strain>
    </source>
</reference>
<dbReference type="EMBL" id="NTMR01000019">
    <property type="protein sequence ID" value="PBK03412.1"/>
    <property type="molecule type" value="Genomic_DNA"/>
</dbReference>
<sequence>MVSKDELQRFFDAEFPHSRFDIESLGERMAVIRKPITGAHLRPGGTVSGPVLMEVADAALYVALLGTLGLVALAVTTNLNINFMRKPRADRDVIAECRLLKVGKTMVIGEVSLYSDGEPEPVAHATGTYAIPPAR</sequence>
<name>A0A2A3MF66_9PSED</name>
<dbReference type="GO" id="GO:0005829">
    <property type="term" value="C:cytosol"/>
    <property type="evidence" value="ECO:0007669"/>
    <property type="project" value="TreeGrafter"/>
</dbReference>
<evidence type="ECO:0000313" key="4">
    <source>
        <dbReference type="EMBL" id="PBK03412.1"/>
    </source>
</evidence>
<dbReference type="SUPFAM" id="SSF54637">
    <property type="entry name" value="Thioesterase/thiol ester dehydrase-isomerase"/>
    <property type="match status" value="1"/>
</dbReference>
<dbReference type="GO" id="GO:0061522">
    <property type="term" value="F:1,4-dihydroxy-2-naphthoyl-CoA thioesterase activity"/>
    <property type="evidence" value="ECO:0007669"/>
    <property type="project" value="TreeGrafter"/>
</dbReference>
<accession>A0A2A3MF66</accession>
<dbReference type="Gene3D" id="3.10.129.10">
    <property type="entry name" value="Hotdog Thioesterase"/>
    <property type="match status" value="1"/>
</dbReference>
<dbReference type="PANTHER" id="PTHR43240">
    <property type="entry name" value="1,4-DIHYDROXY-2-NAPHTHOYL-COA THIOESTERASE 1"/>
    <property type="match status" value="1"/>
</dbReference>
<dbReference type="NCBIfam" id="TIGR00369">
    <property type="entry name" value="unchar_dom_1"/>
    <property type="match status" value="1"/>
</dbReference>
<evidence type="ECO:0000256" key="1">
    <source>
        <dbReference type="ARBA" id="ARBA00022801"/>
    </source>
</evidence>
<dbReference type="InterPro" id="IPR006683">
    <property type="entry name" value="Thioestr_dom"/>
</dbReference>
<proteinExistence type="predicted"/>